<feature type="region of interest" description="Disordered" evidence="1">
    <location>
        <begin position="1"/>
        <end position="81"/>
    </location>
</feature>
<feature type="compositionally biased region" description="Basic residues" evidence="1">
    <location>
        <begin position="10"/>
        <end position="31"/>
    </location>
</feature>
<name>A0ABD0PMQ7_CIRMR</name>
<organism evidence="2 3">
    <name type="scientific">Cirrhinus mrigala</name>
    <name type="common">Mrigala</name>
    <dbReference type="NCBI Taxonomy" id="683832"/>
    <lineage>
        <taxon>Eukaryota</taxon>
        <taxon>Metazoa</taxon>
        <taxon>Chordata</taxon>
        <taxon>Craniata</taxon>
        <taxon>Vertebrata</taxon>
        <taxon>Euteleostomi</taxon>
        <taxon>Actinopterygii</taxon>
        <taxon>Neopterygii</taxon>
        <taxon>Teleostei</taxon>
        <taxon>Ostariophysi</taxon>
        <taxon>Cypriniformes</taxon>
        <taxon>Cyprinidae</taxon>
        <taxon>Labeoninae</taxon>
        <taxon>Labeonini</taxon>
        <taxon>Cirrhinus</taxon>
    </lineage>
</organism>
<evidence type="ECO:0000313" key="2">
    <source>
        <dbReference type="EMBL" id="KAL0174956.1"/>
    </source>
</evidence>
<dbReference type="AlphaFoldDB" id="A0ABD0PMQ7"/>
<reference evidence="2 3" key="1">
    <citation type="submission" date="2024-05" db="EMBL/GenBank/DDBJ databases">
        <title>Genome sequencing and assembly of Indian major carp, Cirrhinus mrigala (Hamilton, 1822).</title>
        <authorList>
            <person name="Mohindra V."/>
            <person name="Chowdhury L.M."/>
            <person name="Lal K."/>
            <person name="Jena J.K."/>
        </authorList>
    </citation>
    <scope>NUCLEOTIDE SEQUENCE [LARGE SCALE GENOMIC DNA]</scope>
    <source>
        <strain evidence="2">CM1030</strain>
        <tissue evidence="2">Blood</tissue>
    </source>
</reference>
<dbReference type="EMBL" id="JAMKFB020000015">
    <property type="protein sequence ID" value="KAL0174956.1"/>
    <property type="molecule type" value="Genomic_DNA"/>
</dbReference>
<feature type="non-terminal residue" evidence="2">
    <location>
        <position position="1"/>
    </location>
</feature>
<evidence type="ECO:0000256" key="1">
    <source>
        <dbReference type="SAM" id="MobiDB-lite"/>
    </source>
</evidence>
<gene>
    <name evidence="2" type="ORF">M9458_030924</name>
</gene>
<proteinExistence type="predicted"/>
<protein>
    <submittedName>
        <fullName evidence="2">Uncharacterized protein</fullName>
    </submittedName>
</protein>
<dbReference type="Proteomes" id="UP001529510">
    <property type="component" value="Unassembled WGS sequence"/>
</dbReference>
<accession>A0ABD0PMQ7</accession>
<keyword evidence="3" id="KW-1185">Reference proteome</keyword>
<comment type="caution">
    <text evidence="2">The sequence shown here is derived from an EMBL/GenBank/DDBJ whole genome shotgun (WGS) entry which is preliminary data.</text>
</comment>
<evidence type="ECO:0000313" key="3">
    <source>
        <dbReference type="Proteomes" id="UP001529510"/>
    </source>
</evidence>
<sequence>RSGRQDGHHAVRRSHLQQHRLHHQRWIRQSKPRLPGHALRHHPDPPLQQHSRAGLEDLPTGQAGNGQPGLLTARQELLQQQ</sequence>